<dbReference type="Proteomes" id="UP000297716">
    <property type="component" value="Unassembled WGS sequence"/>
</dbReference>
<dbReference type="InterPro" id="IPR029063">
    <property type="entry name" value="SAM-dependent_MTases_sf"/>
</dbReference>
<protein>
    <recommendedName>
        <fullName evidence="4">O-methyltransferase C-terminal domain-containing protein</fullName>
    </recommendedName>
</protein>
<evidence type="ECO:0000313" key="5">
    <source>
        <dbReference type="EMBL" id="TGJ79387.1"/>
    </source>
</evidence>
<dbReference type="Gene3D" id="3.40.50.150">
    <property type="entry name" value="Vaccinia Virus protein VP39"/>
    <property type="match status" value="1"/>
</dbReference>
<dbReference type="Pfam" id="PF00891">
    <property type="entry name" value="Methyltransf_2"/>
    <property type="match status" value="1"/>
</dbReference>
<dbReference type="InterPro" id="IPR036388">
    <property type="entry name" value="WH-like_DNA-bd_sf"/>
</dbReference>
<dbReference type="Gene3D" id="1.10.10.10">
    <property type="entry name" value="Winged helix-like DNA-binding domain superfamily/Winged helix DNA-binding domain"/>
    <property type="match status" value="1"/>
</dbReference>
<dbReference type="PROSITE" id="PS51683">
    <property type="entry name" value="SAM_OMT_II"/>
    <property type="match status" value="1"/>
</dbReference>
<keyword evidence="2" id="KW-0808">Transferase</keyword>
<sequence>MNPIENEALAVVDGLEALTKSTSGDLGSIDAGTRRKLSEAARRLSLATEATGDTIVRTILSPLQLPLTLVGVETRLFEFLAQQEGKAAKVAELASMTKVDVVLMRRLLRYYQSFGMVDQLAEDQYLANNITSALALPAGRAAVFFYSEAMVPALNALPQFLRDTGYSNIADKANCPWSLGHQTDKQFFEWIKERPNVLSHFMPWISNQRDGLPIFLDAIDFKKEFASQGVNESTPVFVDIGGAAGHQCVALRQKHPDLIGRVILQDREEVIQEVETRPIPGFEGIITQSYDFFTPQPVEGARAYYLRQILHDWPDIECIEILKNIKSAMAPESRILLDEMVVPESGAHWRTTQMDLAMGSVLAGMERSQAEWESLLDKANLKIMKIWRYGGQLDDCVIVAAQK</sequence>
<dbReference type="GO" id="GO:0008171">
    <property type="term" value="F:O-methyltransferase activity"/>
    <property type="evidence" value="ECO:0007669"/>
    <property type="project" value="InterPro"/>
</dbReference>
<keyword evidence="6" id="KW-1185">Reference proteome</keyword>
<evidence type="ECO:0000256" key="2">
    <source>
        <dbReference type="ARBA" id="ARBA00022679"/>
    </source>
</evidence>
<dbReference type="InterPro" id="IPR036390">
    <property type="entry name" value="WH_DNA-bd_sf"/>
</dbReference>
<dbReference type="SUPFAM" id="SSF46785">
    <property type="entry name" value="Winged helix' DNA-binding domain"/>
    <property type="match status" value="1"/>
</dbReference>
<evidence type="ECO:0000256" key="1">
    <source>
        <dbReference type="ARBA" id="ARBA00022603"/>
    </source>
</evidence>
<dbReference type="SUPFAM" id="SSF53335">
    <property type="entry name" value="S-adenosyl-L-methionine-dependent methyltransferases"/>
    <property type="match status" value="1"/>
</dbReference>
<evidence type="ECO:0000256" key="3">
    <source>
        <dbReference type="ARBA" id="ARBA00022691"/>
    </source>
</evidence>
<dbReference type="EMBL" id="SKBN01000292">
    <property type="protein sequence ID" value="TGJ79387.1"/>
    <property type="molecule type" value="Genomic_DNA"/>
</dbReference>
<keyword evidence="3" id="KW-0949">S-adenosyl-L-methionine</keyword>
<accession>A0A4Z0Y8Y0</accession>
<evidence type="ECO:0000259" key="4">
    <source>
        <dbReference type="Pfam" id="PF00891"/>
    </source>
</evidence>
<dbReference type="OrthoDB" id="3340390at2759"/>
<evidence type="ECO:0000313" key="6">
    <source>
        <dbReference type="Proteomes" id="UP000297716"/>
    </source>
</evidence>
<reference evidence="5 6" key="1">
    <citation type="submission" date="2019-03" db="EMBL/GenBank/DDBJ databases">
        <title>Draft genome sequence of Xylaria hypoxylon DSM 108379, a ubiquitous saprotrophic-parasitic fungi on hardwood.</title>
        <authorList>
            <person name="Buettner E."/>
            <person name="Leonhardt S."/>
            <person name="Gebauer A.M."/>
            <person name="Liers C."/>
            <person name="Hofrichter M."/>
            <person name="Kellner H."/>
        </authorList>
    </citation>
    <scope>NUCLEOTIDE SEQUENCE [LARGE SCALE GENOMIC DNA]</scope>
    <source>
        <strain evidence="5 6">DSM 108379</strain>
    </source>
</reference>
<dbReference type="PANTHER" id="PTHR43712">
    <property type="entry name" value="PUTATIVE (AFU_ORTHOLOGUE AFUA_4G14580)-RELATED"/>
    <property type="match status" value="1"/>
</dbReference>
<dbReference type="PANTHER" id="PTHR43712:SF1">
    <property type="entry name" value="HYPOTHETICAL O-METHYLTRANSFERASE (EUROFUNG)-RELATED"/>
    <property type="match status" value="1"/>
</dbReference>
<dbReference type="InterPro" id="IPR001077">
    <property type="entry name" value="COMT_C"/>
</dbReference>
<name>A0A4Z0Y8Y0_9PEZI</name>
<feature type="domain" description="O-methyltransferase C-terminal" evidence="4">
    <location>
        <begin position="234"/>
        <end position="379"/>
    </location>
</feature>
<dbReference type="InterPro" id="IPR016461">
    <property type="entry name" value="COMT-like"/>
</dbReference>
<comment type="caution">
    <text evidence="5">The sequence shown here is derived from an EMBL/GenBank/DDBJ whole genome shotgun (WGS) entry which is preliminary data.</text>
</comment>
<dbReference type="GO" id="GO:0032259">
    <property type="term" value="P:methylation"/>
    <property type="evidence" value="ECO:0007669"/>
    <property type="project" value="UniProtKB-KW"/>
</dbReference>
<keyword evidence="1" id="KW-0489">Methyltransferase</keyword>
<dbReference type="AlphaFoldDB" id="A0A4Z0Y8Y0"/>
<gene>
    <name evidence="5" type="ORF">E0Z10_g9375</name>
</gene>
<organism evidence="5 6">
    <name type="scientific">Xylaria hypoxylon</name>
    <dbReference type="NCBI Taxonomy" id="37992"/>
    <lineage>
        <taxon>Eukaryota</taxon>
        <taxon>Fungi</taxon>
        <taxon>Dikarya</taxon>
        <taxon>Ascomycota</taxon>
        <taxon>Pezizomycotina</taxon>
        <taxon>Sordariomycetes</taxon>
        <taxon>Xylariomycetidae</taxon>
        <taxon>Xylariales</taxon>
        <taxon>Xylariaceae</taxon>
        <taxon>Xylaria</taxon>
    </lineage>
</organism>
<dbReference type="STRING" id="37992.A0A4Z0Y8Y0"/>
<proteinExistence type="predicted"/>